<evidence type="ECO:0000256" key="1">
    <source>
        <dbReference type="SAM" id="MobiDB-lite"/>
    </source>
</evidence>
<name>A0ABX3Y641_9ACTN</name>
<dbReference type="Proteomes" id="UP000194266">
    <property type="component" value="Unassembled WGS sequence"/>
</dbReference>
<gene>
    <name evidence="2" type="ORF">OQI_39345</name>
</gene>
<organism evidence="2 3">
    <name type="scientific">Streptomyces pharetrae CZA14</name>
    <dbReference type="NCBI Taxonomy" id="1144883"/>
    <lineage>
        <taxon>Bacteria</taxon>
        <taxon>Bacillati</taxon>
        <taxon>Actinomycetota</taxon>
        <taxon>Actinomycetes</taxon>
        <taxon>Kitasatosporales</taxon>
        <taxon>Streptomycetaceae</taxon>
        <taxon>Streptomyces</taxon>
    </lineage>
</organism>
<evidence type="ECO:0000313" key="3">
    <source>
        <dbReference type="Proteomes" id="UP000194266"/>
    </source>
</evidence>
<feature type="non-terminal residue" evidence="2">
    <location>
        <position position="1"/>
    </location>
</feature>
<protein>
    <recommendedName>
        <fullName evidence="4">Lantibiotic dehydratase</fullName>
    </recommendedName>
</protein>
<dbReference type="EMBL" id="MRYD01000611">
    <property type="protein sequence ID" value="OSZ55300.1"/>
    <property type="molecule type" value="Genomic_DNA"/>
</dbReference>
<evidence type="ECO:0000313" key="2">
    <source>
        <dbReference type="EMBL" id="OSZ55300.1"/>
    </source>
</evidence>
<feature type="non-terminal residue" evidence="2">
    <location>
        <position position="361"/>
    </location>
</feature>
<reference evidence="2 3" key="1">
    <citation type="submission" date="2016-12" db="EMBL/GenBank/DDBJ databases">
        <title>Genome Mining:The Detection of Biosynthetic Gene Clusters to Aid in the Expression of Curamycin A produced by Streptomyces sp. strain CZA14.</title>
        <authorList>
            <person name="Durrell K.A."/>
            <person name="Kirby B.M."/>
            <person name="Khan W."/>
            <person name="Mthethwa T."/>
            <person name="Le Roes-Hill M."/>
        </authorList>
    </citation>
    <scope>NUCLEOTIDE SEQUENCE [LARGE SCALE GENOMIC DNA]</scope>
    <source>
        <strain evidence="2 3">CZA14</strain>
    </source>
</reference>
<keyword evidence="3" id="KW-1185">Reference proteome</keyword>
<evidence type="ECO:0008006" key="4">
    <source>
        <dbReference type="Google" id="ProtNLM"/>
    </source>
</evidence>
<accession>A0ABX3Y641</accession>
<sequence length="361" mass="38747">AALADRITELAHDTRRFASTPATERPALLADLAARWRRLLADTGRPVAADAAPLTVLTEDVVARAPLSPRRPPASPGGSGRTPTAAHGEWPAGHGPLTPADRAALTELTALAELFDLGHVMSRVARDRFVARYGEGGTCRVPWDFGADNAAAWEEAGRHLDRPSDDPGLPTGLTELAALREEFTTLARQAAEPCGERTQEIVLPVGPVRALADRLPDWTAARPLAYSHFVQRSPAAPPADDGTGLLCVNHVYGGWGRFTSRFLDALPTGAAAEVGEYVRRGLGDARAAQIRPVGGFNANLHPLLLAEDIGPDRVRTALAEADLDLVHDRAEDRLRFRVRASGDLLDVLYLGFLAPVMLPRR</sequence>
<proteinExistence type="predicted"/>
<feature type="region of interest" description="Disordered" evidence="1">
    <location>
        <begin position="65"/>
        <end position="98"/>
    </location>
</feature>
<comment type="caution">
    <text evidence="2">The sequence shown here is derived from an EMBL/GenBank/DDBJ whole genome shotgun (WGS) entry which is preliminary data.</text>
</comment>